<keyword evidence="3" id="KW-1185">Reference proteome</keyword>
<proteinExistence type="predicted"/>
<gene>
    <name evidence="2" type="ORF">CAEBREN_31002</name>
</gene>
<feature type="domain" description="Sdz-33 F-box" evidence="1">
    <location>
        <begin position="201"/>
        <end position="266"/>
    </location>
</feature>
<protein>
    <recommendedName>
        <fullName evidence="1">Sdz-33 F-box domain-containing protein</fullName>
    </recommendedName>
</protein>
<accession>G0P3A9</accession>
<reference evidence="3" key="1">
    <citation type="submission" date="2011-07" db="EMBL/GenBank/DDBJ databases">
        <authorList>
            <consortium name="Caenorhabditis brenneri Sequencing and Analysis Consortium"/>
            <person name="Wilson R.K."/>
        </authorList>
    </citation>
    <scope>NUCLEOTIDE SEQUENCE [LARGE SCALE GENOMIC DNA]</scope>
    <source>
        <strain evidence="3">PB2801</strain>
    </source>
</reference>
<organism evidence="3">
    <name type="scientific">Caenorhabditis brenneri</name>
    <name type="common">Nematode worm</name>
    <dbReference type="NCBI Taxonomy" id="135651"/>
    <lineage>
        <taxon>Eukaryota</taxon>
        <taxon>Metazoa</taxon>
        <taxon>Ecdysozoa</taxon>
        <taxon>Nematoda</taxon>
        <taxon>Chromadorea</taxon>
        <taxon>Rhabditida</taxon>
        <taxon>Rhabditina</taxon>
        <taxon>Rhabditomorpha</taxon>
        <taxon>Rhabditoidea</taxon>
        <taxon>Rhabditidae</taxon>
        <taxon>Peloderinae</taxon>
        <taxon>Caenorhabditis</taxon>
    </lineage>
</organism>
<dbReference type="InterPro" id="IPR012885">
    <property type="entry name" value="F-box_Sdz-33"/>
</dbReference>
<evidence type="ECO:0000313" key="3">
    <source>
        <dbReference type="Proteomes" id="UP000008068"/>
    </source>
</evidence>
<dbReference type="InParanoid" id="G0P3A9"/>
<evidence type="ECO:0000259" key="1">
    <source>
        <dbReference type="Pfam" id="PF07735"/>
    </source>
</evidence>
<sequence length="380" mass="43945">MDVVAFIFPLLSLKPEIVAFIIKCMDEIDIVTFSLISRGTKNLVESIGFTATDITLTFEEGAELGIEFRADKLLIYLTEWNEEWREGIDDPYDMTPADVVYVTLLHGYGAAHYKVPHFQVRDWIEHFLFIFHKRFIDCFDLGLSGCKFTFDSISREISRNSVRHLVLPYGQNHAYGKQLINYFLTPRITISPDEFPERDSFLRVLVQNLDLVRFNGGGDLTLDDLLITNSKAICIYQGQTMTMKTINRFIKLWQPGSNPRLECFVIHLNEVWLPQDLFKGITYTEMNDEIEVEFDKRDDYGLLDSNRVENSPKTVVLPVMEISPLQSISGYKLKSKECQDLKLIVGGKMMITHNLKMEMLANILMARLLQETREFLVLKR</sequence>
<name>G0P3A9_CAEBE</name>
<dbReference type="Pfam" id="PF07735">
    <property type="entry name" value="FBA_2"/>
    <property type="match status" value="1"/>
</dbReference>
<dbReference type="PANTHER" id="PTHR22899">
    <property type="entry name" value="CYCLIN-RELATED F-BOX FAMILY"/>
    <property type="match status" value="1"/>
</dbReference>
<dbReference type="PANTHER" id="PTHR22899:SF0">
    <property type="entry name" value="F-BOX ASSOCIATED DOMAIN-CONTAINING PROTEIN-RELATED"/>
    <property type="match status" value="1"/>
</dbReference>
<dbReference type="Proteomes" id="UP000008068">
    <property type="component" value="Unassembled WGS sequence"/>
</dbReference>
<dbReference type="EMBL" id="GL380039">
    <property type="protein sequence ID" value="EGT43898.1"/>
    <property type="molecule type" value="Genomic_DNA"/>
</dbReference>
<evidence type="ECO:0000313" key="2">
    <source>
        <dbReference type="EMBL" id="EGT43898.1"/>
    </source>
</evidence>
<dbReference type="HOGENOM" id="CLU_028840_1_3_1"/>
<dbReference type="InterPro" id="IPR053222">
    <property type="entry name" value="Zygotic_Embryogenesis-Asso"/>
</dbReference>
<dbReference type="AlphaFoldDB" id="G0P3A9"/>